<keyword evidence="6" id="KW-1185">Reference proteome</keyword>
<dbReference type="CDD" id="cd03801">
    <property type="entry name" value="GT4_PimA-like"/>
    <property type="match status" value="1"/>
</dbReference>
<feature type="domain" description="Glycosyltransferase subfamily 4-like N-terminal" evidence="4">
    <location>
        <begin position="18"/>
        <end position="170"/>
    </location>
</feature>
<organism evidence="5 6">
    <name type="scientific">Auraticoccus cholistanensis</name>
    <dbReference type="NCBI Taxonomy" id="2656650"/>
    <lineage>
        <taxon>Bacteria</taxon>
        <taxon>Bacillati</taxon>
        <taxon>Actinomycetota</taxon>
        <taxon>Actinomycetes</taxon>
        <taxon>Propionibacteriales</taxon>
        <taxon>Propionibacteriaceae</taxon>
        <taxon>Auraticoccus</taxon>
    </lineage>
</organism>
<dbReference type="RefSeq" id="WP_156611512.1">
    <property type="nucleotide sequence ID" value="NZ_WPCU01000010.1"/>
</dbReference>
<sequence>MSERTTLVVTNDYPPRLGGIETFVSTAAELLGHDVVVLTSSHPRQHEVHPPHPVHRLPTATLLPTPATTRAAVELLRSTGARRVLFGAAAPLGLLAPALRRAGARRLVALTHGHEVWWSRVPGTRRALRRVGEAVDHLGYVSEATRGPIAAAVGPRVAGRMVRLPPPVATGRFTPAPAPRPGPSAPTVLAVARMTPRKGVDVLLRAWRQVLDGWSGDVAPRLLLAGDGPRRASWQARAERELGRGEAAPRWLGAVPHERVPELMRSADVFALPVRTRFAGLSPEGLGVVFAEAAASGLPVLVGRSGGAPETVLDGISGHVLDPTRPKAWAAAMTALLGDPVRRAEMGGRGREHVRHRFSTDHVGTVLRAALDL</sequence>
<name>A0A6A9UWW4_9ACTN</name>
<accession>A0A6A9UWW4</accession>
<dbReference type="Gene3D" id="3.40.50.2000">
    <property type="entry name" value="Glycogen Phosphorylase B"/>
    <property type="match status" value="2"/>
</dbReference>
<evidence type="ECO:0000259" key="3">
    <source>
        <dbReference type="Pfam" id="PF00534"/>
    </source>
</evidence>
<proteinExistence type="predicted"/>
<feature type="domain" description="Glycosyl transferase family 1" evidence="3">
    <location>
        <begin position="186"/>
        <end position="352"/>
    </location>
</feature>
<protein>
    <submittedName>
        <fullName evidence="5">Glycosyltransferase</fullName>
    </submittedName>
</protein>
<evidence type="ECO:0000259" key="4">
    <source>
        <dbReference type="Pfam" id="PF13439"/>
    </source>
</evidence>
<comment type="caution">
    <text evidence="5">The sequence shown here is derived from an EMBL/GenBank/DDBJ whole genome shotgun (WGS) entry which is preliminary data.</text>
</comment>
<reference evidence="5 6" key="1">
    <citation type="submission" date="2019-12" db="EMBL/GenBank/DDBJ databases">
        <title>Auraticoccus cholistani sp. nov., an actinomycete isolated from soil of Cholistan desert.</title>
        <authorList>
            <person name="Cheema M.T."/>
        </authorList>
    </citation>
    <scope>NUCLEOTIDE SEQUENCE [LARGE SCALE GENOMIC DNA]</scope>
    <source>
        <strain evidence="5 6">F435</strain>
    </source>
</reference>
<evidence type="ECO:0000313" key="5">
    <source>
        <dbReference type="EMBL" id="MVA77343.1"/>
    </source>
</evidence>
<dbReference type="AlphaFoldDB" id="A0A6A9UWW4"/>
<dbReference type="EMBL" id="WPCU01000010">
    <property type="protein sequence ID" value="MVA77343.1"/>
    <property type="molecule type" value="Genomic_DNA"/>
</dbReference>
<dbReference type="GO" id="GO:1901137">
    <property type="term" value="P:carbohydrate derivative biosynthetic process"/>
    <property type="evidence" value="ECO:0007669"/>
    <property type="project" value="UniProtKB-ARBA"/>
</dbReference>
<evidence type="ECO:0000256" key="2">
    <source>
        <dbReference type="ARBA" id="ARBA00022679"/>
    </source>
</evidence>
<evidence type="ECO:0000256" key="1">
    <source>
        <dbReference type="ARBA" id="ARBA00022676"/>
    </source>
</evidence>
<dbReference type="Pfam" id="PF00534">
    <property type="entry name" value="Glycos_transf_1"/>
    <property type="match status" value="1"/>
</dbReference>
<dbReference type="InterPro" id="IPR050194">
    <property type="entry name" value="Glycosyltransferase_grp1"/>
</dbReference>
<dbReference type="PANTHER" id="PTHR45947:SF3">
    <property type="entry name" value="SULFOQUINOVOSYL TRANSFERASE SQD2"/>
    <property type="match status" value="1"/>
</dbReference>
<dbReference type="InterPro" id="IPR001296">
    <property type="entry name" value="Glyco_trans_1"/>
</dbReference>
<dbReference type="Proteomes" id="UP000435304">
    <property type="component" value="Unassembled WGS sequence"/>
</dbReference>
<dbReference type="SUPFAM" id="SSF53756">
    <property type="entry name" value="UDP-Glycosyltransferase/glycogen phosphorylase"/>
    <property type="match status" value="1"/>
</dbReference>
<evidence type="ECO:0000313" key="6">
    <source>
        <dbReference type="Proteomes" id="UP000435304"/>
    </source>
</evidence>
<keyword evidence="2 5" id="KW-0808">Transferase</keyword>
<dbReference type="GO" id="GO:0016758">
    <property type="term" value="F:hexosyltransferase activity"/>
    <property type="evidence" value="ECO:0007669"/>
    <property type="project" value="TreeGrafter"/>
</dbReference>
<dbReference type="PANTHER" id="PTHR45947">
    <property type="entry name" value="SULFOQUINOVOSYL TRANSFERASE SQD2"/>
    <property type="match status" value="1"/>
</dbReference>
<dbReference type="Pfam" id="PF13439">
    <property type="entry name" value="Glyco_transf_4"/>
    <property type="match status" value="1"/>
</dbReference>
<keyword evidence="1" id="KW-0328">Glycosyltransferase</keyword>
<gene>
    <name evidence="5" type="ORF">GC722_15130</name>
</gene>
<dbReference type="InterPro" id="IPR028098">
    <property type="entry name" value="Glyco_trans_4-like_N"/>
</dbReference>